<keyword evidence="4" id="KW-0597">Phosphoprotein</keyword>
<dbReference type="Pfam" id="PF08447">
    <property type="entry name" value="PAS_3"/>
    <property type="match status" value="3"/>
</dbReference>
<evidence type="ECO:0000256" key="1">
    <source>
        <dbReference type="ARBA" id="ARBA00000085"/>
    </source>
</evidence>
<dbReference type="CDD" id="cd00130">
    <property type="entry name" value="PAS"/>
    <property type="match status" value="2"/>
</dbReference>
<dbReference type="Pfam" id="PF07536">
    <property type="entry name" value="HWE_HK"/>
    <property type="match status" value="1"/>
</dbReference>
<keyword evidence="9" id="KW-0677">Repeat</keyword>
<evidence type="ECO:0000256" key="5">
    <source>
        <dbReference type="ARBA" id="ARBA00022606"/>
    </source>
</evidence>
<keyword evidence="16" id="KW-1133">Transmembrane helix</keyword>
<evidence type="ECO:0000256" key="7">
    <source>
        <dbReference type="ARBA" id="ARBA00022643"/>
    </source>
</evidence>
<dbReference type="CDD" id="cd12915">
    <property type="entry name" value="PDC2_DGC_like"/>
    <property type="match status" value="1"/>
</dbReference>
<dbReference type="SMART" id="SM00091">
    <property type="entry name" value="PAS"/>
    <property type="match status" value="3"/>
</dbReference>
<keyword evidence="11" id="KW-0418">Kinase</keyword>
<keyword evidence="3" id="KW-0600">Photoreceptor protein</keyword>
<feature type="domain" description="PAC" evidence="17">
    <location>
        <begin position="454"/>
        <end position="506"/>
    </location>
</feature>
<dbReference type="InterPro" id="IPR036890">
    <property type="entry name" value="HATPase_C_sf"/>
</dbReference>
<name>A0AAF1K289_9PROT</name>
<dbReference type="Proteomes" id="UP001196068">
    <property type="component" value="Unassembled WGS sequence"/>
</dbReference>
<evidence type="ECO:0000256" key="2">
    <source>
        <dbReference type="ARBA" id="ARBA00012438"/>
    </source>
</evidence>
<keyword evidence="5" id="KW-0716">Sensory transduction</keyword>
<evidence type="ECO:0000313" key="18">
    <source>
        <dbReference type="EMBL" id="MBR0655206.1"/>
    </source>
</evidence>
<comment type="catalytic activity">
    <reaction evidence="1">
        <text>ATP + protein L-histidine = ADP + protein N-phospho-L-histidine.</text>
        <dbReference type="EC" id="2.7.13.3"/>
    </reaction>
</comment>
<dbReference type="EMBL" id="JAAEDH010000008">
    <property type="protein sequence ID" value="MBR0655206.1"/>
    <property type="molecule type" value="Genomic_DNA"/>
</dbReference>
<dbReference type="RefSeq" id="WP_211874041.1">
    <property type="nucleotide sequence ID" value="NZ_JAAEDH010000008.1"/>
</dbReference>
<keyword evidence="8" id="KW-0808">Transferase</keyword>
<comment type="caution">
    <text evidence="18">The sequence shown here is derived from an EMBL/GenBank/DDBJ whole genome shotgun (WGS) entry which is preliminary data.</text>
</comment>
<dbReference type="PANTHER" id="PTHR41523:SF8">
    <property type="entry name" value="ETHYLENE RESPONSE SENSOR PROTEIN"/>
    <property type="match status" value="1"/>
</dbReference>
<dbReference type="GO" id="GO:0004673">
    <property type="term" value="F:protein histidine kinase activity"/>
    <property type="evidence" value="ECO:0007669"/>
    <property type="project" value="UniProtKB-EC"/>
</dbReference>
<evidence type="ECO:0000256" key="3">
    <source>
        <dbReference type="ARBA" id="ARBA00022543"/>
    </source>
</evidence>
<dbReference type="Gene3D" id="3.30.450.20">
    <property type="entry name" value="PAS domain"/>
    <property type="match status" value="5"/>
</dbReference>
<keyword evidence="14" id="KW-0843">Virulence</keyword>
<organism evidence="18 19">
    <name type="scientific">Plastoroseomonas arctica</name>
    <dbReference type="NCBI Taxonomy" id="1509237"/>
    <lineage>
        <taxon>Bacteria</taxon>
        <taxon>Pseudomonadati</taxon>
        <taxon>Pseudomonadota</taxon>
        <taxon>Alphaproteobacteria</taxon>
        <taxon>Acetobacterales</taxon>
        <taxon>Acetobacteraceae</taxon>
        <taxon>Plastoroseomonas</taxon>
    </lineage>
</organism>
<evidence type="ECO:0000256" key="6">
    <source>
        <dbReference type="ARBA" id="ARBA00022630"/>
    </source>
</evidence>
<gene>
    <name evidence="18" type="ORF">GXW79_08940</name>
</gene>
<dbReference type="InterPro" id="IPR013655">
    <property type="entry name" value="PAS_fold_3"/>
</dbReference>
<dbReference type="PANTHER" id="PTHR41523">
    <property type="entry name" value="TWO-COMPONENT SYSTEM SENSOR PROTEIN"/>
    <property type="match status" value="1"/>
</dbReference>
<keyword evidence="12" id="KW-0067">ATP-binding</keyword>
<dbReference type="Gene3D" id="3.30.565.10">
    <property type="entry name" value="Histidine kinase-like ATPase, C-terminal domain"/>
    <property type="match status" value="1"/>
</dbReference>
<feature type="transmembrane region" description="Helical" evidence="16">
    <location>
        <begin position="323"/>
        <end position="346"/>
    </location>
</feature>
<evidence type="ECO:0000256" key="11">
    <source>
        <dbReference type="ARBA" id="ARBA00022777"/>
    </source>
</evidence>
<keyword evidence="16" id="KW-0472">Membrane</keyword>
<dbReference type="NCBIfam" id="TIGR00229">
    <property type="entry name" value="sensory_box"/>
    <property type="match status" value="1"/>
</dbReference>
<keyword evidence="6" id="KW-0285">Flavoprotein</keyword>
<evidence type="ECO:0000256" key="10">
    <source>
        <dbReference type="ARBA" id="ARBA00022741"/>
    </source>
</evidence>
<feature type="transmembrane region" description="Helical" evidence="16">
    <location>
        <begin position="42"/>
        <end position="63"/>
    </location>
</feature>
<evidence type="ECO:0000256" key="15">
    <source>
        <dbReference type="ARBA" id="ARBA00023170"/>
    </source>
</evidence>
<evidence type="ECO:0000256" key="13">
    <source>
        <dbReference type="ARBA" id="ARBA00022991"/>
    </source>
</evidence>
<evidence type="ECO:0000313" key="19">
    <source>
        <dbReference type="Proteomes" id="UP001196068"/>
    </source>
</evidence>
<dbReference type="Gene3D" id="2.10.70.100">
    <property type="match status" value="2"/>
</dbReference>
<dbReference type="PROSITE" id="PS50113">
    <property type="entry name" value="PAC"/>
    <property type="match status" value="2"/>
</dbReference>
<keyword evidence="7" id="KW-0288">FMN</keyword>
<dbReference type="InterPro" id="IPR000700">
    <property type="entry name" value="PAS-assoc_C"/>
</dbReference>
<reference evidence="18" key="2">
    <citation type="journal article" date="2021" name="Syst. Appl. Microbiol.">
        <title>Roseomonas hellenica sp. nov., isolated from roots of wild-growing Alkanna tinctoria.</title>
        <authorList>
            <person name="Rat A."/>
            <person name="Naranjo H.D."/>
            <person name="Lebbe L."/>
            <person name="Cnockaert M."/>
            <person name="Krigas N."/>
            <person name="Grigoriadou K."/>
            <person name="Maloupa E."/>
            <person name="Willems A."/>
        </authorList>
    </citation>
    <scope>NUCLEOTIDE SEQUENCE</scope>
    <source>
        <strain evidence="18">LMG 28251</strain>
    </source>
</reference>
<dbReference type="InterPro" id="IPR001610">
    <property type="entry name" value="PAC"/>
</dbReference>
<evidence type="ECO:0000256" key="4">
    <source>
        <dbReference type="ARBA" id="ARBA00022553"/>
    </source>
</evidence>
<evidence type="ECO:0000256" key="16">
    <source>
        <dbReference type="SAM" id="Phobius"/>
    </source>
</evidence>
<dbReference type="SMART" id="SM00911">
    <property type="entry name" value="HWE_HK"/>
    <property type="match status" value="1"/>
</dbReference>
<accession>A0AAF1K289</accession>
<evidence type="ECO:0000256" key="8">
    <source>
        <dbReference type="ARBA" id="ARBA00022679"/>
    </source>
</evidence>
<dbReference type="SUPFAM" id="SSF55785">
    <property type="entry name" value="PYP-like sensor domain (PAS domain)"/>
    <property type="match status" value="3"/>
</dbReference>
<dbReference type="SMART" id="SM00086">
    <property type="entry name" value="PAC"/>
    <property type="match status" value="3"/>
</dbReference>
<reference evidence="18" key="1">
    <citation type="submission" date="2020-01" db="EMBL/GenBank/DDBJ databases">
        <authorList>
            <person name="Rat A."/>
        </authorList>
    </citation>
    <scope>NUCLEOTIDE SEQUENCE</scope>
    <source>
        <strain evidence="18">LMG 28251</strain>
    </source>
</reference>
<keyword evidence="19" id="KW-1185">Reference proteome</keyword>
<protein>
    <recommendedName>
        <fullName evidence="2">histidine kinase</fullName>
        <ecNumber evidence="2">2.7.13.3</ecNumber>
    </recommendedName>
</protein>
<feature type="domain" description="PAC" evidence="17">
    <location>
        <begin position="715"/>
        <end position="769"/>
    </location>
</feature>
<evidence type="ECO:0000256" key="12">
    <source>
        <dbReference type="ARBA" id="ARBA00022840"/>
    </source>
</evidence>
<evidence type="ECO:0000256" key="9">
    <source>
        <dbReference type="ARBA" id="ARBA00022737"/>
    </source>
</evidence>
<dbReference type="InterPro" id="IPR011102">
    <property type="entry name" value="Sig_transdc_His_kinase_HWE"/>
</dbReference>
<dbReference type="InterPro" id="IPR000014">
    <property type="entry name" value="PAS"/>
</dbReference>
<evidence type="ECO:0000259" key="17">
    <source>
        <dbReference type="PROSITE" id="PS50113"/>
    </source>
</evidence>
<dbReference type="AlphaFoldDB" id="A0AAF1K289"/>
<dbReference type="EC" id="2.7.13.3" evidence="2"/>
<sequence>MLIVPETVSPPDPRPGISRECDVRAGQANPMRPARLPISIRLVLPAALLLPILMTAAAGWLSWRQAWREVELETTQAAETTAEYARRVFDGLMLRIERAGDVLAGLSDEQIRAEEPRLHEMLRRAAIAGPLEDGQREPFIFVFDRDAHPLVSGNQMPVPRDQSFTQREFNQALRDPASPSLHVSQVYVGRGTGEAFFAISRRRERTGNGLPPSAYDGVINASIYVSEAEAALRRLAPTRQGTVLSLVRVDGAVLARSLPVLPGARLGEDSPLLAAMRREQPSAPLVARSTLDGEERFAAYQRVAGYPVYASAARPSAAIVQRWMTVMLPLSVTGGVATLVMLGLALMVRHRQRDLAAANALLENRVAERTGELAESAARLRRVQQIGRVGGFEIDLRSGENFRSPEYMDVQGVGAVARTEQHGDWVARLHPEDRVRAERRFLEAIAEDAADMTYEQEYRVVTPTGETRWIAARAEIERDPAGRPLRMVGAHVDVTALKAVEAALMAGEARLRAALQGARLGTWERHLPTASGHWDARAAEIYGGLTPDRCSPDLAEWRERVHPDDRVARTTAVEGAIAAGGPDSYDAEFRFLRDDGGWNRISVHGTVVERDPVTEQGLRLAGVVQDLTARHAADTALWASEERLRLAQDAGGVGSWEWTIDTGELYWSESCHRLHGTDPAIAPSLESWRSGIHPDDLAGLNATIEATLGSQATDWATEFRFTRQSDGAVRWIRGRGTVEREPVSGRALRFRGIALDVTSQKAAEELQNLLIQEIDHRAKNVLAVVKAALRLTPSTDMAGYVQAIEGRVEALARAHTLLAEGRWTGADLLTLTRGELAPFMVPVGDVAVPTIVIDGPAVKVSSAAAQGLSMALHELATNATKHGALSVPGGRLTVGWSVDHGAGLLLLRWEERCGPPVAPPLRSGFGTRVLEGTIKHQLGGNVHCHWEKAGLVCELVVPLKGAVELEFGS</sequence>
<keyword evidence="10" id="KW-0547">Nucleotide-binding</keyword>
<keyword evidence="16" id="KW-0812">Transmembrane</keyword>
<evidence type="ECO:0000256" key="14">
    <source>
        <dbReference type="ARBA" id="ARBA00023026"/>
    </source>
</evidence>
<dbReference type="GO" id="GO:0005524">
    <property type="term" value="F:ATP binding"/>
    <property type="evidence" value="ECO:0007669"/>
    <property type="project" value="UniProtKB-KW"/>
</dbReference>
<keyword evidence="15" id="KW-0675">Receptor</keyword>
<keyword evidence="13" id="KW-0157">Chromophore</keyword>
<dbReference type="InterPro" id="IPR035965">
    <property type="entry name" value="PAS-like_dom_sf"/>
</dbReference>
<dbReference type="GO" id="GO:0009881">
    <property type="term" value="F:photoreceptor activity"/>
    <property type="evidence" value="ECO:0007669"/>
    <property type="project" value="UniProtKB-KW"/>
</dbReference>
<proteinExistence type="predicted"/>